<dbReference type="InterPro" id="IPR007318">
    <property type="entry name" value="Phopholipid_MeTrfase"/>
</dbReference>
<comment type="caution">
    <text evidence="6">The sequence shown here is derived from an EMBL/GenBank/DDBJ whole genome shotgun (WGS) entry which is preliminary data.</text>
</comment>
<dbReference type="Proteomes" id="UP000281647">
    <property type="component" value="Unassembled WGS sequence"/>
</dbReference>
<dbReference type="GO" id="GO:0032259">
    <property type="term" value="P:methylation"/>
    <property type="evidence" value="ECO:0007669"/>
    <property type="project" value="UniProtKB-KW"/>
</dbReference>
<evidence type="ECO:0000313" key="6">
    <source>
        <dbReference type="EMBL" id="RUM98755.1"/>
    </source>
</evidence>
<dbReference type="RefSeq" id="WP_128624821.1">
    <property type="nucleotide sequence ID" value="NZ_ML133509.1"/>
</dbReference>
<dbReference type="GO" id="GO:0008168">
    <property type="term" value="F:methyltransferase activity"/>
    <property type="evidence" value="ECO:0007669"/>
    <property type="project" value="UniProtKB-KW"/>
</dbReference>
<evidence type="ECO:0000256" key="1">
    <source>
        <dbReference type="ARBA" id="ARBA00004127"/>
    </source>
</evidence>
<protein>
    <submittedName>
        <fullName evidence="6">Isoprenylcysteine carboxylmethyltransferase family protein</fullName>
    </submittedName>
</protein>
<dbReference type="Gene3D" id="1.20.120.1630">
    <property type="match status" value="1"/>
</dbReference>
<gene>
    <name evidence="6" type="ORF">EET67_06540</name>
</gene>
<keyword evidence="4 5" id="KW-0472">Membrane</keyword>
<name>A0A432V9F0_9HYPH</name>
<evidence type="ECO:0000313" key="7">
    <source>
        <dbReference type="Proteomes" id="UP000281647"/>
    </source>
</evidence>
<reference evidence="6 7" key="1">
    <citation type="submission" date="2018-11" db="EMBL/GenBank/DDBJ databases">
        <title>Pseudaminobacter arsenicus sp. nov., an arsenic-resistant bacterium isolated from arsenic-rich aquifers.</title>
        <authorList>
            <person name="Mu Y."/>
        </authorList>
    </citation>
    <scope>NUCLEOTIDE SEQUENCE [LARGE SCALE GENOMIC DNA]</scope>
    <source>
        <strain evidence="6 7">CB3</strain>
    </source>
</reference>
<keyword evidence="6" id="KW-0489">Methyltransferase</keyword>
<evidence type="ECO:0000256" key="2">
    <source>
        <dbReference type="ARBA" id="ARBA00022692"/>
    </source>
</evidence>
<keyword evidence="2 5" id="KW-0812">Transmembrane</keyword>
<feature type="transmembrane region" description="Helical" evidence="5">
    <location>
        <begin position="44"/>
        <end position="67"/>
    </location>
</feature>
<evidence type="ECO:0000256" key="5">
    <source>
        <dbReference type="SAM" id="Phobius"/>
    </source>
</evidence>
<keyword evidence="3 5" id="KW-1133">Transmembrane helix</keyword>
<proteinExistence type="predicted"/>
<evidence type="ECO:0000256" key="4">
    <source>
        <dbReference type="ARBA" id="ARBA00023136"/>
    </source>
</evidence>
<feature type="transmembrane region" description="Helical" evidence="5">
    <location>
        <begin position="102"/>
        <end position="125"/>
    </location>
</feature>
<evidence type="ECO:0000256" key="3">
    <source>
        <dbReference type="ARBA" id="ARBA00022989"/>
    </source>
</evidence>
<feature type="transmembrane region" description="Helical" evidence="5">
    <location>
        <begin position="12"/>
        <end position="32"/>
    </location>
</feature>
<sequence length="158" mass="17124">MTDIQATSSHIPWPPIIYLVAIVAAGALTRLYPLPWLQGPFADVLFAAGGLAVVAAIALYISAIGAMRRAATPIRPGSIPLHLVTSGAFGLTRNPIYLANTLVVVSIGLITGSLWFFLIALLAAFATQKLAIDPEESHLQARFGKKYRDYAKRVRRWI</sequence>
<keyword evidence="6" id="KW-0808">Transferase</keyword>
<dbReference type="AlphaFoldDB" id="A0A432V9F0"/>
<keyword evidence="7" id="KW-1185">Reference proteome</keyword>
<organism evidence="6 7">
    <name type="scientific">Borborobacter arsenicus</name>
    <dbReference type="NCBI Taxonomy" id="1851146"/>
    <lineage>
        <taxon>Bacteria</taxon>
        <taxon>Pseudomonadati</taxon>
        <taxon>Pseudomonadota</taxon>
        <taxon>Alphaproteobacteria</taxon>
        <taxon>Hyphomicrobiales</taxon>
        <taxon>Phyllobacteriaceae</taxon>
        <taxon>Borborobacter</taxon>
    </lineage>
</organism>
<dbReference type="EMBL" id="RKST01000005">
    <property type="protein sequence ID" value="RUM98755.1"/>
    <property type="molecule type" value="Genomic_DNA"/>
</dbReference>
<dbReference type="OrthoDB" id="9811969at2"/>
<comment type="subcellular location">
    <subcellularLocation>
        <location evidence="1">Endomembrane system</location>
        <topology evidence="1">Multi-pass membrane protein</topology>
    </subcellularLocation>
</comment>
<accession>A0A432V9F0</accession>
<dbReference type="Pfam" id="PF04191">
    <property type="entry name" value="PEMT"/>
    <property type="match status" value="1"/>
</dbReference>
<dbReference type="GO" id="GO:0012505">
    <property type="term" value="C:endomembrane system"/>
    <property type="evidence" value="ECO:0007669"/>
    <property type="project" value="UniProtKB-SubCell"/>
</dbReference>